<accession>A0ABX1E1N5</accession>
<dbReference type="InterPro" id="IPR001128">
    <property type="entry name" value="Cyt_P450"/>
</dbReference>
<keyword evidence="3" id="KW-0408">Iron</keyword>
<comment type="caution">
    <text evidence="4">The sequence shown here is derived from an EMBL/GenBank/DDBJ whole genome shotgun (WGS) entry which is preliminary data.</text>
</comment>
<comment type="similarity">
    <text evidence="2 3">Belongs to the cytochrome P450 family.</text>
</comment>
<dbReference type="PANTHER" id="PTHR24305">
    <property type="entry name" value="CYTOCHROME P450"/>
    <property type="match status" value="1"/>
</dbReference>
<dbReference type="PANTHER" id="PTHR24305:SF166">
    <property type="entry name" value="CYTOCHROME P450 12A4, MITOCHONDRIAL-RELATED"/>
    <property type="match status" value="1"/>
</dbReference>
<dbReference type="InterPro" id="IPR002401">
    <property type="entry name" value="Cyt_P450_E_grp-I"/>
</dbReference>
<organism evidence="4 5">
    <name type="scientific">Falsiroseomonas selenitidurans</name>
    <dbReference type="NCBI Taxonomy" id="2716335"/>
    <lineage>
        <taxon>Bacteria</taxon>
        <taxon>Pseudomonadati</taxon>
        <taxon>Pseudomonadota</taxon>
        <taxon>Alphaproteobacteria</taxon>
        <taxon>Acetobacterales</taxon>
        <taxon>Roseomonadaceae</taxon>
        <taxon>Falsiroseomonas</taxon>
    </lineage>
</organism>
<dbReference type="InterPro" id="IPR017972">
    <property type="entry name" value="Cyt_P450_CS"/>
</dbReference>
<dbReference type="Gene3D" id="1.10.630.10">
    <property type="entry name" value="Cytochrome P450"/>
    <property type="match status" value="1"/>
</dbReference>
<evidence type="ECO:0000256" key="3">
    <source>
        <dbReference type="RuleBase" id="RU000461"/>
    </source>
</evidence>
<dbReference type="PRINTS" id="PR00463">
    <property type="entry name" value="EP450I"/>
</dbReference>
<dbReference type="InterPro" id="IPR050121">
    <property type="entry name" value="Cytochrome_P450_monoxygenase"/>
</dbReference>
<protein>
    <submittedName>
        <fullName evidence="4">Cytochrome P450</fullName>
    </submittedName>
</protein>
<dbReference type="SUPFAM" id="SSF48264">
    <property type="entry name" value="Cytochrome P450"/>
    <property type="match status" value="1"/>
</dbReference>
<name>A0ABX1E1N5_9PROT</name>
<keyword evidence="3" id="KW-0349">Heme</keyword>
<keyword evidence="3" id="KW-0479">Metal-binding</keyword>
<keyword evidence="3" id="KW-0503">Monooxygenase</keyword>
<proteinExistence type="inferred from homology"/>
<dbReference type="PROSITE" id="PS00086">
    <property type="entry name" value="CYTOCHROME_P450"/>
    <property type="match status" value="1"/>
</dbReference>
<evidence type="ECO:0000256" key="1">
    <source>
        <dbReference type="ARBA" id="ARBA00001971"/>
    </source>
</evidence>
<comment type="cofactor">
    <cofactor evidence="1">
        <name>heme</name>
        <dbReference type="ChEBI" id="CHEBI:30413"/>
    </cofactor>
</comment>
<reference evidence="4 5" key="1">
    <citation type="submission" date="2020-03" db="EMBL/GenBank/DDBJ databases">
        <title>Roseomonas selenitidurans sp. nov. isolated from urban soil.</title>
        <authorList>
            <person name="Liu H."/>
        </authorList>
    </citation>
    <scope>NUCLEOTIDE SEQUENCE [LARGE SCALE GENOMIC DNA]</scope>
    <source>
        <strain evidence="4 5">BU-1</strain>
    </source>
</reference>
<dbReference type="EMBL" id="JAAVNE010000012">
    <property type="protein sequence ID" value="NKC31064.1"/>
    <property type="molecule type" value="Genomic_DNA"/>
</dbReference>
<dbReference type="InterPro" id="IPR036396">
    <property type="entry name" value="Cyt_P450_sf"/>
</dbReference>
<sequence>MPPALQTLFEVYAPARFMLACRRRYGPVFTIQGLGTPPLVVLAAPEPVRRLFSLPSRSLSVGRGNAALAPLFGPRSLVLADGAEHQRIRRALMPGLVGAGLDGKADVVRSATLAAASALRPGDRFSALALADRATLCTILEALFGTWRAPADEALRLRLTSMFGDLGSPLKTFGVLIPGLYDRLDRIPAVRRIRSDLAAVDAMLHDRIRTARARGAPAGSLLSRLLAAREADGQPLGAATIRDQLMTVLLAGHETTSAAIAWALHHIQRRPGLRDRLVAGLARGSEDDLVAICHETLRLHPPLTGGLVRELHEPLDLGPWRLPAGTRVLAHGWLVHLDPATHEAPAEFRPERFLDRGPDRAGYLPFGGGHRQCPGQAQALLAMRTVLATLLTSLHLAPLPDRPVRAMRRGGVMVPRGGVMLRVESVLAGPGSGSPAEREACHAVGT</sequence>
<keyword evidence="5" id="KW-1185">Reference proteome</keyword>
<dbReference type="PRINTS" id="PR00385">
    <property type="entry name" value="P450"/>
</dbReference>
<evidence type="ECO:0000313" key="4">
    <source>
        <dbReference type="EMBL" id="NKC31064.1"/>
    </source>
</evidence>
<evidence type="ECO:0000256" key="2">
    <source>
        <dbReference type="ARBA" id="ARBA00010617"/>
    </source>
</evidence>
<gene>
    <name evidence="4" type="ORF">HEQ75_09330</name>
</gene>
<dbReference type="Pfam" id="PF00067">
    <property type="entry name" value="p450"/>
    <property type="match status" value="1"/>
</dbReference>
<keyword evidence="3" id="KW-0560">Oxidoreductase</keyword>
<evidence type="ECO:0000313" key="5">
    <source>
        <dbReference type="Proteomes" id="UP000787635"/>
    </source>
</evidence>
<dbReference type="Proteomes" id="UP000787635">
    <property type="component" value="Unassembled WGS sequence"/>
</dbReference>